<protein>
    <recommendedName>
        <fullName evidence="3">DUF4926 domain-containing protein</fullName>
    </recommendedName>
</protein>
<dbReference type="RefSeq" id="WP_332866085.1">
    <property type="nucleotide sequence ID" value="NZ_JBAFSM010000031.1"/>
</dbReference>
<evidence type="ECO:0008006" key="3">
    <source>
        <dbReference type="Google" id="ProtNLM"/>
    </source>
</evidence>
<dbReference type="AlphaFoldDB" id="A0AAW9QY79"/>
<evidence type="ECO:0000313" key="1">
    <source>
        <dbReference type="EMBL" id="MEG3438608.1"/>
    </source>
</evidence>
<dbReference type="Proteomes" id="UP001328733">
    <property type="component" value="Unassembled WGS sequence"/>
</dbReference>
<sequence length="91" mass="10058">MKAKLYDGIITLVDIQANFGKRLIPKGTEGSIVECYKNPEGYAVDLAIPDESSVTGYDYENVILYPEQFTVSSPIIETELPINPPLSTHLL</sequence>
<evidence type="ECO:0000313" key="2">
    <source>
        <dbReference type="Proteomes" id="UP001328733"/>
    </source>
</evidence>
<reference evidence="1 2" key="1">
    <citation type="submission" date="2024-01" db="EMBL/GenBank/DDBJ databases">
        <title>Genomic insights into the taxonomy and metabolism of the cyanobacterium Pannus brasiliensis CCIBt3594.</title>
        <authorList>
            <person name="Machado M."/>
            <person name="Botero N.B."/>
            <person name="Andreote A.P.D."/>
            <person name="Feitosa A.M.T."/>
            <person name="Popin R."/>
            <person name="Sivonen K."/>
            <person name="Fiore M.F."/>
        </authorList>
    </citation>
    <scope>NUCLEOTIDE SEQUENCE [LARGE SCALE GENOMIC DNA]</scope>
    <source>
        <strain evidence="1 2">CCIBt3594</strain>
    </source>
</reference>
<organism evidence="1 2">
    <name type="scientific">Pannus brasiliensis CCIBt3594</name>
    <dbReference type="NCBI Taxonomy" id="1427578"/>
    <lineage>
        <taxon>Bacteria</taxon>
        <taxon>Bacillati</taxon>
        <taxon>Cyanobacteriota</taxon>
        <taxon>Cyanophyceae</taxon>
        <taxon>Oscillatoriophycideae</taxon>
        <taxon>Chroococcales</taxon>
        <taxon>Microcystaceae</taxon>
        <taxon>Pannus</taxon>
    </lineage>
</organism>
<accession>A0AAW9QY79</accession>
<proteinExistence type="predicted"/>
<gene>
    <name evidence="1" type="ORF">V0288_15860</name>
</gene>
<dbReference type="EMBL" id="JBAFSM010000031">
    <property type="protein sequence ID" value="MEG3438608.1"/>
    <property type="molecule type" value="Genomic_DNA"/>
</dbReference>
<comment type="caution">
    <text evidence="1">The sequence shown here is derived from an EMBL/GenBank/DDBJ whole genome shotgun (WGS) entry which is preliminary data.</text>
</comment>
<keyword evidence="2" id="KW-1185">Reference proteome</keyword>
<name>A0AAW9QY79_9CHRO</name>